<evidence type="ECO:0000313" key="7">
    <source>
        <dbReference type="Proteomes" id="UP000267187"/>
    </source>
</evidence>
<accession>A0A3M0A8N5</accession>
<evidence type="ECO:0000256" key="4">
    <source>
        <dbReference type="SAM" id="SignalP"/>
    </source>
</evidence>
<feature type="compositionally biased region" description="Low complexity" evidence="3">
    <location>
        <begin position="38"/>
        <end position="47"/>
    </location>
</feature>
<proteinExistence type="predicted"/>
<dbReference type="Proteomes" id="UP000267187">
    <property type="component" value="Unassembled WGS sequence"/>
</dbReference>
<keyword evidence="7" id="KW-1185">Reference proteome</keyword>
<dbReference type="EMBL" id="REFJ01000002">
    <property type="protein sequence ID" value="RMA80976.1"/>
    <property type="molecule type" value="Genomic_DNA"/>
</dbReference>
<evidence type="ECO:0000256" key="2">
    <source>
        <dbReference type="ARBA" id="ARBA00023136"/>
    </source>
</evidence>
<feature type="signal peptide" evidence="4">
    <location>
        <begin position="1"/>
        <end position="24"/>
    </location>
</feature>
<evidence type="ECO:0000256" key="3">
    <source>
        <dbReference type="SAM" id="MobiDB-lite"/>
    </source>
</evidence>
<evidence type="ECO:0000313" key="6">
    <source>
        <dbReference type="EMBL" id="RMA80976.1"/>
    </source>
</evidence>
<comment type="caution">
    <text evidence="6">The sequence shown here is derived from an EMBL/GenBank/DDBJ whole genome shotgun (WGS) entry which is preliminary data.</text>
</comment>
<keyword evidence="4" id="KW-0732">Signal</keyword>
<dbReference type="AlphaFoldDB" id="A0A3M0A8N5"/>
<organism evidence="6 7">
    <name type="scientific">Umboniibacter marinipuniceus</name>
    <dbReference type="NCBI Taxonomy" id="569599"/>
    <lineage>
        <taxon>Bacteria</taxon>
        <taxon>Pseudomonadati</taxon>
        <taxon>Pseudomonadota</taxon>
        <taxon>Gammaproteobacteria</taxon>
        <taxon>Cellvibrionales</taxon>
        <taxon>Cellvibrionaceae</taxon>
        <taxon>Umboniibacter</taxon>
    </lineage>
</organism>
<dbReference type="GO" id="GO:0019867">
    <property type="term" value="C:outer membrane"/>
    <property type="evidence" value="ECO:0007669"/>
    <property type="project" value="InterPro"/>
</dbReference>
<name>A0A3M0A8N5_9GAMM</name>
<keyword evidence="2" id="KW-0472">Membrane</keyword>
<feature type="domain" description="Bacterial surface antigen (D15)" evidence="5">
    <location>
        <begin position="114"/>
        <end position="283"/>
    </location>
</feature>
<protein>
    <recommendedName>
        <fullName evidence="5">Bacterial surface antigen (D15) domain-containing protein</fullName>
    </recommendedName>
</protein>
<dbReference type="Pfam" id="PF01103">
    <property type="entry name" value="Omp85"/>
    <property type="match status" value="1"/>
</dbReference>
<gene>
    <name evidence="6" type="ORF">DFR27_0766</name>
</gene>
<reference evidence="6 7" key="1">
    <citation type="submission" date="2018-10" db="EMBL/GenBank/DDBJ databases">
        <title>Genomic Encyclopedia of Type Strains, Phase IV (KMG-IV): sequencing the most valuable type-strain genomes for metagenomic binning, comparative biology and taxonomic classification.</title>
        <authorList>
            <person name="Goeker M."/>
        </authorList>
    </citation>
    <scope>NUCLEOTIDE SEQUENCE [LARGE SCALE GENOMIC DNA]</scope>
    <source>
        <strain evidence="6 7">DSM 25080</strain>
    </source>
</reference>
<dbReference type="Gene3D" id="2.40.160.50">
    <property type="entry name" value="membrane protein fhac: a member of the omp85/tpsb transporter family"/>
    <property type="match status" value="1"/>
</dbReference>
<evidence type="ECO:0000256" key="1">
    <source>
        <dbReference type="ARBA" id="ARBA00004370"/>
    </source>
</evidence>
<dbReference type="InterPro" id="IPR000184">
    <property type="entry name" value="Bac_surfAg_D15"/>
</dbReference>
<comment type="subcellular location">
    <subcellularLocation>
        <location evidence="1">Membrane</location>
    </subcellularLocation>
</comment>
<dbReference type="RefSeq" id="WP_245962594.1">
    <property type="nucleotide sequence ID" value="NZ_REFJ01000002.1"/>
</dbReference>
<sequence length="397" mass="43271">MRRHLLLKELSIASLWALTVTSQAAFGFEAQSSAGSSSAVSASVPSQSEEHGSAGYEEAEKTEGAVTTDEIEVNEESPWLLTPTLSSDPKMGSSIGFLAGYVHYFDEASPSSIIGLTGSYSDTDSSVQGAFASTYFDKDRQRLQAAYVTMKIENDYQDYLGTGLDVRTTDEASLSFLRYLRRVSSSWFLGGQAIHADYSITGRDAFSQAILKLFGIDGFNGTAVGLVAERDSRDNVNNPQSGSYFQVTNTQYLEALNDDLEFGVWQAKYSRFDPINDDHLIATQLTGRYTNDAPKAAYSSVRLRGYTVGEYLAPHNMSVEIEDRIKLSSRWGATVFAGATCLFGDGEDCGDTSNWFPMVGAGVTYLLKPSEGMVVRLEGAKGQDDSYGVYLQFGNSF</sequence>
<feature type="compositionally biased region" description="Basic and acidic residues" evidence="3">
    <location>
        <begin position="48"/>
        <end position="63"/>
    </location>
</feature>
<feature type="chain" id="PRO_5018031367" description="Bacterial surface antigen (D15) domain-containing protein" evidence="4">
    <location>
        <begin position="25"/>
        <end position="397"/>
    </location>
</feature>
<evidence type="ECO:0000259" key="5">
    <source>
        <dbReference type="Pfam" id="PF01103"/>
    </source>
</evidence>
<feature type="region of interest" description="Disordered" evidence="3">
    <location>
        <begin position="38"/>
        <end position="69"/>
    </location>
</feature>